<dbReference type="OrthoDB" id="7867799at2"/>
<dbReference type="RefSeq" id="WP_136393471.1">
    <property type="nucleotide sequence ID" value="NZ_SSND01000001.1"/>
</dbReference>
<organism evidence="1 2">
    <name type="scientific">Aliigemmobacter aestuarii</name>
    <dbReference type="NCBI Taxonomy" id="1445661"/>
    <lineage>
        <taxon>Bacteria</taxon>
        <taxon>Pseudomonadati</taxon>
        <taxon>Pseudomonadota</taxon>
        <taxon>Alphaproteobacteria</taxon>
        <taxon>Rhodobacterales</taxon>
        <taxon>Paracoccaceae</taxon>
        <taxon>Aliigemmobacter</taxon>
    </lineage>
</organism>
<keyword evidence="2" id="KW-1185">Reference proteome</keyword>
<evidence type="ECO:0000313" key="2">
    <source>
        <dbReference type="Proteomes" id="UP000309450"/>
    </source>
</evidence>
<dbReference type="AlphaFoldDB" id="A0A4S3MTA4"/>
<accession>A0A4S3MTA4</accession>
<comment type="caution">
    <text evidence="1">The sequence shown here is derived from an EMBL/GenBank/DDBJ whole genome shotgun (WGS) entry which is preliminary data.</text>
</comment>
<dbReference type="Proteomes" id="UP000309450">
    <property type="component" value="Unassembled WGS sequence"/>
</dbReference>
<name>A0A4S3MTA4_9RHOB</name>
<gene>
    <name evidence="1" type="ORF">E7811_05080</name>
</gene>
<proteinExistence type="predicted"/>
<evidence type="ECO:0000313" key="1">
    <source>
        <dbReference type="EMBL" id="THD85095.1"/>
    </source>
</evidence>
<dbReference type="EMBL" id="SSND01000001">
    <property type="protein sequence ID" value="THD85095.1"/>
    <property type="molecule type" value="Genomic_DNA"/>
</dbReference>
<reference evidence="1 2" key="1">
    <citation type="submission" date="2019-04" db="EMBL/GenBank/DDBJ databases">
        <title>Draft genome sequence of Gemmobacter aestuarii sp. nov.</title>
        <authorList>
            <person name="Hameed A."/>
            <person name="Lin S.-Y."/>
            <person name="Shahina M."/>
            <person name="Lai W.-A."/>
            <person name="Young C.-C."/>
        </authorList>
    </citation>
    <scope>NUCLEOTIDE SEQUENCE [LARGE SCALE GENOMIC DNA]</scope>
    <source>
        <strain evidence="1 2">CC-PW-75</strain>
    </source>
</reference>
<sequence>MKTLSAIGAALVRMAEAGPQMDSVRRLNALTDAELAARGTNRAEMVGRIFANRI</sequence>
<protein>
    <submittedName>
        <fullName evidence="1">DUF1127 domain-containing protein</fullName>
    </submittedName>
</protein>